<reference evidence="1" key="1">
    <citation type="journal article" date="2020" name="Stud. Mycol.">
        <title>101 Dothideomycetes genomes: a test case for predicting lifestyles and emergence of pathogens.</title>
        <authorList>
            <person name="Haridas S."/>
            <person name="Albert R."/>
            <person name="Binder M."/>
            <person name="Bloem J."/>
            <person name="Labutti K."/>
            <person name="Salamov A."/>
            <person name="Andreopoulos B."/>
            <person name="Baker S."/>
            <person name="Barry K."/>
            <person name="Bills G."/>
            <person name="Bluhm B."/>
            <person name="Cannon C."/>
            <person name="Castanera R."/>
            <person name="Culley D."/>
            <person name="Daum C."/>
            <person name="Ezra D."/>
            <person name="Gonzalez J."/>
            <person name="Henrissat B."/>
            <person name="Kuo A."/>
            <person name="Liang C."/>
            <person name="Lipzen A."/>
            <person name="Lutzoni F."/>
            <person name="Magnuson J."/>
            <person name="Mondo S."/>
            <person name="Nolan M."/>
            <person name="Ohm R."/>
            <person name="Pangilinan J."/>
            <person name="Park H.-J."/>
            <person name="Ramirez L."/>
            <person name="Alfaro M."/>
            <person name="Sun H."/>
            <person name="Tritt A."/>
            <person name="Yoshinaga Y."/>
            <person name="Zwiers L.-H."/>
            <person name="Turgeon B."/>
            <person name="Goodwin S."/>
            <person name="Spatafora J."/>
            <person name="Crous P."/>
            <person name="Grigoriev I."/>
        </authorList>
    </citation>
    <scope>NUCLEOTIDE SEQUENCE</scope>
    <source>
        <strain evidence="1">CBS 473.64</strain>
    </source>
</reference>
<keyword evidence="2" id="KW-1185">Reference proteome</keyword>
<sequence>MSCTNSDGVNVCDCQTGNRINRPCEFYHRRLEPFAFAIENDPCNPQHESPLFTTVPMEIRNMIYEYALTDCTSHPPNRDNVFRRYPPRGSKLPLSDIGTALLQTCRAVYLETYKMPILLNPYIVYNFQFRQTQRPKLMKLAPWQYALIQSLDISLQQIALEQGELAGYIERWSPVKRSQGVDGAFYVMPRFYRSFCLVHSATAKDGDTILLPNNPRASYDKNLSTFSPKSEARAMLARPLTRLTLRLSRTDWWTWASPPEQANTQHLHLDPTLKHPSKNQMMQLADQRRAGTHPQIGESWGKCVASIPSLKTLELVLETFAPKRLQLETVVQCAKTWKFPLLSSGAELVWDGRVEQANWTKDPELDPHWSGQIGHFEVRIVRYRRQKAVNPSS</sequence>
<dbReference type="AlphaFoldDB" id="A0A6A6RXV7"/>
<dbReference type="PANTHER" id="PTHR38790">
    <property type="entry name" value="2EXR DOMAIN-CONTAINING PROTEIN-RELATED"/>
    <property type="match status" value="1"/>
</dbReference>
<evidence type="ECO:0000313" key="2">
    <source>
        <dbReference type="Proteomes" id="UP000799753"/>
    </source>
</evidence>
<organism evidence="1 2">
    <name type="scientific">Massarina eburnea CBS 473.64</name>
    <dbReference type="NCBI Taxonomy" id="1395130"/>
    <lineage>
        <taxon>Eukaryota</taxon>
        <taxon>Fungi</taxon>
        <taxon>Dikarya</taxon>
        <taxon>Ascomycota</taxon>
        <taxon>Pezizomycotina</taxon>
        <taxon>Dothideomycetes</taxon>
        <taxon>Pleosporomycetidae</taxon>
        <taxon>Pleosporales</taxon>
        <taxon>Massarineae</taxon>
        <taxon>Massarinaceae</taxon>
        <taxon>Massarina</taxon>
    </lineage>
</organism>
<dbReference type="Proteomes" id="UP000799753">
    <property type="component" value="Unassembled WGS sequence"/>
</dbReference>
<proteinExistence type="predicted"/>
<name>A0A6A6RXV7_9PLEO</name>
<dbReference type="OrthoDB" id="288942at2759"/>
<dbReference type="PANTHER" id="PTHR38790:SF4">
    <property type="entry name" value="2EXR DOMAIN-CONTAINING PROTEIN"/>
    <property type="match status" value="1"/>
</dbReference>
<evidence type="ECO:0000313" key="1">
    <source>
        <dbReference type="EMBL" id="KAF2640376.1"/>
    </source>
</evidence>
<protein>
    <submittedName>
        <fullName evidence="1">Uncharacterized protein</fullName>
    </submittedName>
</protein>
<accession>A0A6A6RXV7</accession>
<gene>
    <name evidence="1" type="ORF">P280DRAFT_518787</name>
</gene>
<dbReference type="EMBL" id="MU006785">
    <property type="protein sequence ID" value="KAF2640376.1"/>
    <property type="molecule type" value="Genomic_DNA"/>
</dbReference>